<name>A0A183E9I1_9BILA</name>
<dbReference type="GO" id="GO:0005737">
    <property type="term" value="C:cytoplasm"/>
    <property type="evidence" value="ECO:0007669"/>
    <property type="project" value="TreeGrafter"/>
</dbReference>
<proteinExistence type="predicted"/>
<organism evidence="2">
    <name type="scientific">Gongylonema pulchrum</name>
    <dbReference type="NCBI Taxonomy" id="637853"/>
    <lineage>
        <taxon>Eukaryota</taxon>
        <taxon>Metazoa</taxon>
        <taxon>Ecdysozoa</taxon>
        <taxon>Nematoda</taxon>
        <taxon>Chromadorea</taxon>
        <taxon>Rhabditida</taxon>
        <taxon>Spirurina</taxon>
        <taxon>Spiruromorpha</taxon>
        <taxon>Spiruroidea</taxon>
        <taxon>Gongylonematidae</taxon>
        <taxon>Gongylonema</taxon>
    </lineage>
</organism>
<dbReference type="InterPro" id="IPR040134">
    <property type="entry name" value="PSMD12/CSN4"/>
</dbReference>
<reference evidence="2" key="1">
    <citation type="submission" date="2016-06" db="UniProtKB">
        <authorList>
            <consortium name="WormBaseParasite"/>
        </authorList>
    </citation>
    <scope>IDENTIFICATION</scope>
</reference>
<accession>A0A183E9I1</accession>
<dbReference type="PANTHER" id="PTHR10855">
    <property type="entry name" value="26S PROTEASOME NON-ATPASE REGULATORY SUBUNIT 12/COP9 SIGNALOSOME COMPLEX SUBUNIT 4"/>
    <property type="match status" value="1"/>
</dbReference>
<dbReference type="InterPro" id="IPR054559">
    <property type="entry name" value="PSMD12-CSN4-like_N"/>
</dbReference>
<evidence type="ECO:0000313" key="2">
    <source>
        <dbReference type="WBParaSite" id="GPUH_0001764401-mRNA-1"/>
    </source>
</evidence>
<dbReference type="PANTHER" id="PTHR10855:SF1">
    <property type="entry name" value="26S PROTEASOME NON-ATPASE REGULATORY SUBUNIT 12"/>
    <property type="match status" value="1"/>
</dbReference>
<protein>
    <submittedName>
        <fullName evidence="2">PCI domain-containing protein</fullName>
    </submittedName>
</protein>
<feature type="domain" description="PSMD12/CSN4-like N-terminal" evidence="1">
    <location>
        <begin position="67"/>
        <end position="223"/>
    </location>
</feature>
<dbReference type="AlphaFoldDB" id="A0A183E9I1"/>
<dbReference type="GO" id="GO:0008541">
    <property type="term" value="C:proteasome regulatory particle, lid subcomplex"/>
    <property type="evidence" value="ECO:0007669"/>
    <property type="project" value="TreeGrafter"/>
</dbReference>
<sequence>LYKMEVDYTKQTDEALEKAAAIAKTGNVAAALDSLASLEKSTRLGSDMKSNTRIVQQMPRTKKEFQVRSCCDMIDKTPNEQVRNKLIETLRNVTAGKIYVEVERARLTSRLVKKLESEGKLEEATTMLLELQVETYGSMELKEKVEFILEQMRLCVQKNDFIRASILSKKISTRFFEDKSESVQELKLKYYELMIKIGLHESAYLNVCRHYRAVFDTPCIQADPEKTKQTLKCIVLYVLLAPHNNEQWDLLHHIHEDRKLELIPEYNLLLELFINQELISWKVCKYSFSLFLVL</sequence>
<dbReference type="WBParaSite" id="GPUH_0001764401-mRNA-1">
    <property type="protein sequence ID" value="GPUH_0001764401-mRNA-1"/>
    <property type="gene ID" value="GPUH_0001764401"/>
</dbReference>
<evidence type="ECO:0000259" key="1">
    <source>
        <dbReference type="Pfam" id="PF22241"/>
    </source>
</evidence>
<dbReference type="Pfam" id="PF22241">
    <property type="entry name" value="PSMD12-CSN4_N"/>
    <property type="match status" value="1"/>
</dbReference>